<dbReference type="GO" id="GO:0008168">
    <property type="term" value="F:methyltransferase activity"/>
    <property type="evidence" value="ECO:0007669"/>
    <property type="project" value="UniProtKB-KW"/>
</dbReference>
<dbReference type="Proteomes" id="UP000193334">
    <property type="component" value="Chromosome"/>
</dbReference>
<dbReference type="InterPro" id="IPR052024">
    <property type="entry name" value="Methanogen_methyltrans"/>
</dbReference>
<name>A0A1W6LJ22_9BACT</name>
<evidence type="ECO:0000259" key="1">
    <source>
        <dbReference type="Pfam" id="PF01208"/>
    </source>
</evidence>
<dbReference type="KEGG" id="pbp:STSP1_00153"/>
<keyword evidence="2" id="KW-0808">Transferase</keyword>
<dbReference type="PANTHER" id="PTHR47099">
    <property type="entry name" value="METHYLCOBAMIDE:COM METHYLTRANSFERASE MTBA"/>
    <property type="match status" value="1"/>
</dbReference>
<sequence>MTSRKLVTKTLEFDNPERIPRQLWLLRWAEINYPEQVSKIKTTFPDDIISSPNFLKTSPQTFGDPYISGTYKDEWGCEFYNKHEGIMGEVKSPLIQNWDELSKVSPPSEMLTVDKEKVNRFCSESEKFILAGAAPRPFERLQFLRGTENVMLDLAMQPTELETLIGTIHQYNLKLLETWAETDVDGLMFMDDWGMQNSLLISPDHWRRLFKPMYKEYVDIARSKGKKIFMHSNGYIYDIMEDLIEIGLDALSSQIFCIGLDKLSEKFRGRITFWGEIDRQNLLPEGSSEQIRNAVEDICGKLYKNGGVIAQVQFGPGAKPENIYTAFEAFNNIL</sequence>
<reference evidence="3" key="1">
    <citation type="submission" date="2017-04" db="EMBL/GenBank/DDBJ databases">
        <title>Comparative genomics and description of representatives of a novel lineage of planctomycetes thriving in anoxic sediments.</title>
        <authorList>
            <person name="Spring S."/>
            <person name="Bunk B."/>
            <person name="Sproer C."/>
        </authorList>
    </citation>
    <scope>NUCLEOTIDE SEQUENCE [LARGE SCALE GENOMIC DNA]</scope>
    <source>
        <strain evidence="3">ST-PulAB-D4</strain>
    </source>
</reference>
<accession>A0A1W6LJ22</accession>
<dbReference type="GO" id="GO:0006779">
    <property type="term" value="P:porphyrin-containing compound biosynthetic process"/>
    <property type="evidence" value="ECO:0007669"/>
    <property type="project" value="InterPro"/>
</dbReference>
<dbReference type="GO" id="GO:0004853">
    <property type="term" value="F:uroporphyrinogen decarboxylase activity"/>
    <property type="evidence" value="ECO:0007669"/>
    <property type="project" value="InterPro"/>
</dbReference>
<protein>
    <submittedName>
        <fullName evidence="2">Methylcobalamin:coenzyme M methyltransferase</fullName>
    </submittedName>
</protein>
<organism evidence="2 3">
    <name type="scientific">Sedimentisphaera salicampi</name>
    <dbReference type="NCBI Taxonomy" id="1941349"/>
    <lineage>
        <taxon>Bacteria</taxon>
        <taxon>Pseudomonadati</taxon>
        <taxon>Planctomycetota</taxon>
        <taxon>Phycisphaerae</taxon>
        <taxon>Sedimentisphaerales</taxon>
        <taxon>Sedimentisphaeraceae</taxon>
        <taxon>Sedimentisphaera</taxon>
    </lineage>
</organism>
<gene>
    <name evidence="2" type="ORF">STSP1_00153</name>
</gene>
<dbReference type="PANTHER" id="PTHR47099:SF1">
    <property type="entry name" value="METHYLCOBAMIDE:COM METHYLTRANSFERASE MTBA"/>
    <property type="match status" value="1"/>
</dbReference>
<dbReference type="Gene3D" id="3.20.20.210">
    <property type="match status" value="1"/>
</dbReference>
<feature type="domain" description="Uroporphyrinogen decarboxylase (URO-D)" evidence="1">
    <location>
        <begin position="76"/>
        <end position="330"/>
    </location>
</feature>
<dbReference type="STRING" id="1941349.STSP1_00153"/>
<dbReference type="SUPFAM" id="SSF51726">
    <property type="entry name" value="UROD/MetE-like"/>
    <property type="match status" value="1"/>
</dbReference>
<dbReference type="RefSeq" id="WP_085754517.1">
    <property type="nucleotide sequence ID" value="NZ_CP021023.1"/>
</dbReference>
<dbReference type="InterPro" id="IPR038071">
    <property type="entry name" value="UROD/MetE-like_sf"/>
</dbReference>
<dbReference type="AlphaFoldDB" id="A0A1W6LJ22"/>
<proteinExistence type="predicted"/>
<keyword evidence="2" id="KW-0489">Methyltransferase</keyword>
<dbReference type="Pfam" id="PF01208">
    <property type="entry name" value="URO-D"/>
    <property type="match status" value="1"/>
</dbReference>
<dbReference type="InterPro" id="IPR000257">
    <property type="entry name" value="Uroporphyrinogen_deCOase"/>
</dbReference>
<dbReference type="EMBL" id="CP021023">
    <property type="protein sequence ID" value="ARN55788.1"/>
    <property type="molecule type" value="Genomic_DNA"/>
</dbReference>
<dbReference type="GO" id="GO:0032259">
    <property type="term" value="P:methylation"/>
    <property type="evidence" value="ECO:0007669"/>
    <property type="project" value="UniProtKB-KW"/>
</dbReference>
<keyword evidence="3" id="KW-1185">Reference proteome</keyword>
<evidence type="ECO:0000313" key="2">
    <source>
        <dbReference type="EMBL" id="ARN55788.1"/>
    </source>
</evidence>
<evidence type="ECO:0000313" key="3">
    <source>
        <dbReference type="Proteomes" id="UP000193334"/>
    </source>
</evidence>